<comment type="caution">
    <text evidence="2">The sequence shown here is derived from an EMBL/GenBank/DDBJ whole genome shotgun (WGS) entry which is preliminary data.</text>
</comment>
<feature type="compositionally biased region" description="Polar residues" evidence="1">
    <location>
        <begin position="88"/>
        <end position="97"/>
    </location>
</feature>
<proteinExistence type="predicted"/>
<dbReference type="AlphaFoldDB" id="A0AAN9GF14"/>
<gene>
    <name evidence="2" type="ORF">V1264_017272</name>
</gene>
<evidence type="ECO:0000313" key="2">
    <source>
        <dbReference type="EMBL" id="KAK7105962.1"/>
    </source>
</evidence>
<reference evidence="2 3" key="1">
    <citation type="submission" date="2024-02" db="EMBL/GenBank/DDBJ databases">
        <title>Chromosome-scale genome assembly of the rough periwinkle Littorina saxatilis.</title>
        <authorList>
            <person name="De Jode A."/>
            <person name="Faria R."/>
            <person name="Formenti G."/>
            <person name="Sims Y."/>
            <person name="Smith T.P."/>
            <person name="Tracey A."/>
            <person name="Wood J.M.D."/>
            <person name="Zagrodzka Z.B."/>
            <person name="Johannesson K."/>
            <person name="Butlin R.K."/>
            <person name="Leder E.H."/>
        </authorList>
    </citation>
    <scope>NUCLEOTIDE SEQUENCE [LARGE SCALE GENOMIC DNA]</scope>
    <source>
        <strain evidence="2">Snail1</strain>
        <tissue evidence="2">Muscle</tissue>
    </source>
</reference>
<evidence type="ECO:0000256" key="1">
    <source>
        <dbReference type="SAM" id="MobiDB-lite"/>
    </source>
</evidence>
<keyword evidence="3" id="KW-1185">Reference proteome</keyword>
<organism evidence="2 3">
    <name type="scientific">Littorina saxatilis</name>
    <dbReference type="NCBI Taxonomy" id="31220"/>
    <lineage>
        <taxon>Eukaryota</taxon>
        <taxon>Metazoa</taxon>
        <taxon>Spiralia</taxon>
        <taxon>Lophotrochozoa</taxon>
        <taxon>Mollusca</taxon>
        <taxon>Gastropoda</taxon>
        <taxon>Caenogastropoda</taxon>
        <taxon>Littorinimorpha</taxon>
        <taxon>Littorinoidea</taxon>
        <taxon>Littorinidae</taxon>
        <taxon>Littorina</taxon>
    </lineage>
</organism>
<dbReference type="Proteomes" id="UP001374579">
    <property type="component" value="Unassembled WGS sequence"/>
</dbReference>
<evidence type="ECO:0000313" key="3">
    <source>
        <dbReference type="Proteomes" id="UP001374579"/>
    </source>
</evidence>
<feature type="region of interest" description="Disordered" evidence="1">
    <location>
        <begin position="88"/>
        <end position="114"/>
    </location>
</feature>
<accession>A0AAN9GF14</accession>
<dbReference type="EMBL" id="JBAMIC010000007">
    <property type="protein sequence ID" value="KAK7105962.1"/>
    <property type="molecule type" value="Genomic_DNA"/>
</dbReference>
<sequence>MYYLRKKFEILEVGGLQKVIKLRKNPDDGIQYLLPKSEIFDALLDAHLSTGHGGEKKMRFFIADMYDNVTQKMIAAFVSNCENQAQQGTSCPTTANQKHLRARSGGLDRDGICA</sequence>
<protein>
    <submittedName>
        <fullName evidence="2">Uncharacterized protein</fullName>
    </submittedName>
</protein>
<name>A0AAN9GF14_9CAEN</name>